<comment type="similarity">
    <text evidence="2">Belongs to the ustYa family.</text>
</comment>
<dbReference type="OrthoDB" id="3687641at2759"/>
<proteinExistence type="inferred from homology"/>
<evidence type="ECO:0000256" key="2">
    <source>
        <dbReference type="ARBA" id="ARBA00035112"/>
    </source>
</evidence>
<accession>A0A0C9UMR4</accession>
<dbReference type="InterPro" id="IPR021765">
    <property type="entry name" value="UstYa-like"/>
</dbReference>
<reference evidence="3 4" key="1">
    <citation type="submission" date="2014-06" db="EMBL/GenBank/DDBJ databases">
        <title>Evolutionary Origins and Diversification of the Mycorrhizal Mutualists.</title>
        <authorList>
            <consortium name="DOE Joint Genome Institute"/>
            <consortium name="Mycorrhizal Genomics Consortium"/>
            <person name="Kohler A."/>
            <person name="Kuo A."/>
            <person name="Nagy L.G."/>
            <person name="Floudas D."/>
            <person name="Copeland A."/>
            <person name="Barry K.W."/>
            <person name="Cichocki N."/>
            <person name="Veneault-Fourrey C."/>
            <person name="LaButti K."/>
            <person name="Lindquist E.A."/>
            <person name="Lipzen A."/>
            <person name="Lundell T."/>
            <person name="Morin E."/>
            <person name="Murat C."/>
            <person name="Riley R."/>
            <person name="Ohm R."/>
            <person name="Sun H."/>
            <person name="Tunlid A."/>
            <person name="Henrissat B."/>
            <person name="Grigoriev I.V."/>
            <person name="Hibbett D.S."/>
            <person name="Martin F."/>
        </authorList>
    </citation>
    <scope>NUCLEOTIDE SEQUENCE [LARGE SCALE GENOMIC DNA]</scope>
    <source>
        <strain evidence="3 4">SS14</strain>
    </source>
</reference>
<dbReference type="PANTHER" id="PTHR33365:SF4">
    <property type="entry name" value="CYCLOCHLOROTINE BIOSYNTHESIS PROTEIN O"/>
    <property type="match status" value="1"/>
</dbReference>
<evidence type="ECO:0000313" key="3">
    <source>
        <dbReference type="EMBL" id="KIJ30117.1"/>
    </source>
</evidence>
<sequence length="189" mass="21238">MIILFAAYLLIPSLLLTSAINGLFMWNIHKALARRNSISDYTTPPLVYPMPETWNTQEVALSFQNDVSPITSDEDWAALFPPNQGKVRLDAFPRQEFIIGMYQQLHCLDIVRVAFLQLHATPSQTKVANFTESDHCIEQLFQTILCHADVTLEPAMLVDDGGGELVPATGGIGVDHRCRDWSEIRNQVK</sequence>
<dbReference type="PANTHER" id="PTHR33365">
    <property type="entry name" value="YALI0B05434P"/>
    <property type="match status" value="1"/>
</dbReference>
<dbReference type="HOGENOM" id="CLU_122475_0_0_1"/>
<comment type="pathway">
    <text evidence="1">Mycotoxin biosynthesis.</text>
</comment>
<dbReference type="GO" id="GO:0043386">
    <property type="term" value="P:mycotoxin biosynthetic process"/>
    <property type="evidence" value="ECO:0007669"/>
    <property type="project" value="InterPro"/>
</dbReference>
<dbReference type="Pfam" id="PF11807">
    <property type="entry name" value="UstYa"/>
    <property type="match status" value="1"/>
</dbReference>
<protein>
    <submittedName>
        <fullName evidence="3">Uncharacterized protein</fullName>
    </submittedName>
</protein>
<dbReference type="EMBL" id="KN837268">
    <property type="protein sequence ID" value="KIJ30117.1"/>
    <property type="molecule type" value="Genomic_DNA"/>
</dbReference>
<keyword evidence="4" id="KW-1185">Reference proteome</keyword>
<gene>
    <name evidence="3" type="ORF">M422DRAFT_268370</name>
</gene>
<dbReference type="AlphaFoldDB" id="A0A0C9UMR4"/>
<evidence type="ECO:0000313" key="4">
    <source>
        <dbReference type="Proteomes" id="UP000054279"/>
    </source>
</evidence>
<dbReference type="Proteomes" id="UP000054279">
    <property type="component" value="Unassembled WGS sequence"/>
</dbReference>
<evidence type="ECO:0000256" key="1">
    <source>
        <dbReference type="ARBA" id="ARBA00004685"/>
    </source>
</evidence>
<organism evidence="3 4">
    <name type="scientific">Sphaerobolus stellatus (strain SS14)</name>
    <dbReference type="NCBI Taxonomy" id="990650"/>
    <lineage>
        <taxon>Eukaryota</taxon>
        <taxon>Fungi</taxon>
        <taxon>Dikarya</taxon>
        <taxon>Basidiomycota</taxon>
        <taxon>Agaricomycotina</taxon>
        <taxon>Agaricomycetes</taxon>
        <taxon>Phallomycetidae</taxon>
        <taxon>Geastrales</taxon>
        <taxon>Sphaerobolaceae</taxon>
        <taxon>Sphaerobolus</taxon>
    </lineage>
</organism>
<name>A0A0C9UMR4_SPHS4</name>